<organism evidence="5 6">
    <name type="scientific">Gimesia alba</name>
    <dbReference type="NCBI Taxonomy" id="2527973"/>
    <lineage>
        <taxon>Bacteria</taxon>
        <taxon>Pseudomonadati</taxon>
        <taxon>Planctomycetota</taxon>
        <taxon>Planctomycetia</taxon>
        <taxon>Planctomycetales</taxon>
        <taxon>Planctomycetaceae</taxon>
        <taxon>Gimesia</taxon>
    </lineage>
</organism>
<accession>A0A517R8S3</accession>
<evidence type="ECO:0000256" key="1">
    <source>
        <dbReference type="ARBA" id="ARBA00022741"/>
    </source>
</evidence>
<keyword evidence="2" id="KW-0067">ATP-binding</keyword>
<dbReference type="GO" id="GO:0005524">
    <property type="term" value="F:ATP binding"/>
    <property type="evidence" value="ECO:0007669"/>
    <property type="project" value="UniProtKB-KW"/>
</dbReference>
<proteinExistence type="inferred from homology"/>
<dbReference type="EMBL" id="CP036269">
    <property type="protein sequence ID" value="QDT40251.1"/>
    <property type="molecule type" value="Genomic_DNA"/>
</dbReference>
<evidence type="ECO:0000256" key="2">
    <source>
        <dbReference type="ARBA" id="ARBA00022840"/>
    </source>
</evidence>
<dbReference type="InterPro" id="IPR050764">
    <property type="entry name" value="CbbQ/NirQ/NorQ/GpvN"/>
</dbReference>
<dbReference type="InterPro" id="IPR041628">
    <property type="entry name" value="ChlI/MoxR_AAA_lid"/>
</dbReference>
<name>A0A517R8S3_9PLAN</name>
<reference evidence="5 6" key="1">
    <citation type="submission" date="2019-02" db="EMBL/GenBank/DDBJ databases">
        <title>Deep-cultivation of Planctomycetes and their phenomic and genomic characterization uncovers novel biology.</title>
        <authorList>
            <person name="Wiegand S."/>
            <person name="Jogler M."/>
            <person name="Boedeker C."/>
            <person name="Pinto D."/>
            <person name="Vollmers J."/>
            <person name="Rivas-Marin E."/>
            <person name="Kohn T."/>
            <person name="Peeters S.H."/>
            <person name="Heuer A."/>
            <person name="Rast P."/>
            <person name="Oberbeckmann S."/>
            <person name="Bunk B."/>
            <person name="Jeske O."/>
            <person name="Meyerdierks A."/>
            <person name="Storesund J.E."/>
            <person name="Kallscheuer N."/>
            <person name="Luecker S."/>
            <person name="Lage O.M."/>
            <person name="Pohl T."/>
            <person name="Merkel B.J."/>
            <person name="Hornburger P."/>
            <person name="Mueller R.-W."/>
            <person name="Bruemmer F."/>
            <person name="Labrenz M."/>
            <person name="Spormann A.M."/>
            <person name="Op den Camp H."/>
            <person name="Overmann J."/>
            <person name="Amann R."/>
            <person name="Jetten M.S.M."/>
            <person name="Mascher T."/>
            <person name="Medema M.H."/>
            <person name="Devos D.P."/>
            <person name="Kaster A.-K."/>
            <person name="Ovreas L."/>
            <person name="Rohde M."/>
            <person name="Galperin M.Y."/>
            <person name="Jogler C."/>
        </authorList>
    </citation>
    <scope>NUCLEOTIDE SEQUENCE [LARGE SCALE GENOMIC DNA]</scope>
    <source>
        <strain evidence="5 6">Pan241w</strain>
    </source>
</reference>
<evidence type="ECO:0000256" key="3">
    <source>
        <dbReference type="ARBA" id="ARBA00061607"/>
    </source>
</evidence>
<dbReference type="FunFam" id="3.40.50.300:FF:000640">
    <property type="entry name" value="MoxR family ATPase"/>
    <property type="match status" value="1"/>
</dbReference>
<dbReference type="InterPro" id="IPR003593">
    <property type="entry name" value="AAA+_ATPase"/>
</dbReference>
<comment type="similarity">
    <text evidence="3">Belongs to the MoxR family.</text>
</comment>
<evidence type="ECO:0000313" key="5">
    <source>
        <dbReference type="EMBL" id="QDT40251.1"/>
    </source>
</evidence>
<protein>
    <submittedName>
        <fullName evidence="5">ATPase RavA</fullName>
    </submittedName>
</protein>
<dbReference type="GO" id="GO:0016887">
    <property type="term" value="F:ATP hydrolysis activity"/>
    <property type="evidence" value="ECO:0007669"/>
    <property type="project" value="InterPro"/>
</dbReference>
<dbReference type="RefSeq" id="WP_198000257.1">
    <property type="nucleotide sequence ID" value="NZ_CP036269.1"/>
</dbReference>
<dbReference type="CDD" id="cd00009">
    <property type="entry name" value="AAA"/>
    <property type="match status" value="1"/>
</dbReference>
<evidence type="ECO:0000313" key="6">
    <source>
        <dbReference type="Proteomes" id="UP000317171"/>
    </source>
</evidence>
<keyword evidence="1" id="KW-0547">Nucleotide-binding</keyword>
<dbReference type="PIRSF" id="PIRSF002849">
    <property type="entry name" value="AAA_ATPase_chaperone_MoxR_prd"/>
    <property type="match status" value="1"/>
</dbReference>
<dbReference type="InterPro" id="IPR027417">
    <property type="entry name" value="P-loop_NTPase"/>
</dbReference>
<dbReference type="Proteomes" id="UP000317171">
    <property type="component" value="Chromosome"/>
</dbReference>
<keyword evidence="6" id="KW-1185">Reference proteome</keyword>
<dbReference type="KEGG" id="gaz:Pan241w_03070"/>
<dbReference type="PANTHER" id="PTHR42759">
    <property type="entry name" value="MOXR FAMILY PROTEIN"/>
    <property type="match status" value="1"/>
</dbReference>
<dbReference type="Pfam" id="PF17863">
    <property type="entry name" value="AAA_lid_2"/>
    <property type="match status" value="1"/>
</dbReference>
<dbReference type="AlphaFoldDB" id="A0A517R8S3"/>
<dbReference type="InterPro" id="IPR011703">
    <property type="entry name" value="ATPase_AAA-3"/>
</dbReference>
<dbReference type="SUPFAM" id="SSF52540">
    <property type="entry name" value="P-loop containing nucleoside triphosphate hydrolases"/>
    <property type="match status" value="1"/>
</dbReference>
<sequence length="320" mass="35706">MAQSTLPEQSEKYAQKLSLLRSNLSSVIRGKSESIDMMIVALLSNGSVLMEDVPGTGKTTLAKALARSLDVPFNRVQFTPDLLPTDILGSSIYNPVDGTFHFREGPIFCNILLADEINRASPRTQSALLEAMSESQATIEGVRYLLPSPFFVLATQNPVDFHGTYPLPEAQLDRFLIHLQLGYPDAEHEIEILFAQSTEHPVDHLERVLNHEEVVQMQDQVKTVHVEQSVARYMIDLVNATRNDPRLKLGVSPRGSLMLFRAAQAIAFLKGRNYVLPDDVQHMADYVLAHRLILTSKAKYSSITKMDVVSDIVQKVKVPN</sequence>
<gene>
    <name evidence="5" type="primary">ravA_1</name>
    <name evidence="5" type="ORF">Pan241w_03070</name>
</gene>
<dbReference type="Gene3D" id="3.40.50.300">
    <property type="entry name" value="P-loop containing nucleotide triphosphate hydrolases"/>
    <property type="match status" value="1"/>
</dbReference>
<evidence type="ECO:0000259" key="4">
    <source>
        <dbReference type="SMART" id="SM00382"/>
    </source>
</evidence>
<dbReference type="SMART" id="SM00382">
    <property type="entry name" value="AAA"/>
    <property type="match status" value="1"/>
</dbReference>
<feature type="domain" description="AAA+ ATPase" evidence="4">
    <location>
        <begin position="44"/>
        <end position="185"/>
    </location>
</feature>
<dbReference type="PANTHER" id="PTHR42759:SF5">
    <property type="entry name" value="METHANOL DEHYDROGENASE REGULATOR"/>
    <property type="match status" value="1"/>
</dbReference>
<dbReference type="Pfam" id="PF07726">
    <property type="entry name" value="AAA_3"/>
    <property type="match status" value="1"/>
</dbReference>
<dbReference type="Gene3D" id="1.10.8.80">
    <property type="entry name" value="Magnesium chelatase subunit I, C-Terminal domain"/>
    <property type="match status" value="1"/>
</dbReference>